<feature type="chain" id="PRO_5011762538" description="Tetratricopeptide repeat-containing protein" evidence="1">
    <location>
        <begin position="29"/>
        <end position="430"/>
    </location>
</feature>
<dbReference type="RefSeq" id="WP_093329834.1">
    <property type="nucleotide sequence ID" value="NZ_FOXP01000001.1"/>
</dbReference>
<evidence type="ECO:0000313" key="3">
    <source>
        <dbReference type="Proteomes" id="UP000199586"/>
    </source>
</evidence>
<gene>
    <name evidence="2" type="ORF">SAMN04488241_10134</name>
</gene>
<keyword evidence="3" id="KW-1185">Reference proteome</keyword>
<name>A0A1I5PJX7_9SPHN</name>
<dbReference type="Proteomes" id="UP000199586">
    <property type="component" value="Unassembled WGS sequence"/>
</dbReference>
<dbReference type="AlphaFoldDB" id="A0A1I5PJX7"/>
<dbReference type="OrthoDB" id="7325958at2"/>
<feature type="signal peptide" evidence="1">
    <location>
        <begin position="1"/>
        <end position="28"/>
    </location>
</feature>
<evidence type="ECO:0008006" key="4">
    <source>
        <dbReference type="Google" id="ProtNLM"/>
    </source>
</evidence>
<evidence type="ECO:0000256" key="1">
    <source>
        <dbReference type="SAM" id="SignalP"/>
    </source>
</evidence>
<dbReference type="Gene3D" id="1.25.40.10">
    <property type="entry name" value="Tetratricopeptide repeat domain"/>
    <property type="match status" value="1"/>
</dbReference>
<dbReference type="EMBL" id="FOXP01000001">
    <property type="protein sequence ID" value="SFP33851.1"/>
    <property type="molecule type" value="Genomic_DNA"/>
</dbReference>
<dbReference type="SUPFAM" id="SSF48452">
    <property type="entry name" value="TPR-like"/>
    <property type="match status" value="1"/>
</dbReference>
<keyword evidence="1" id="KW-0732">Signal</keyword>
<organism evidence="2 3">
    <name type="scientific">Sphingomonas rubra</name>
    <dbReference type="NCBI Taxonomy" id="634430"/>
    <lineage>
        <taxon>Bacteria</taxon>
        <taxon>Pseudomonadati</taxon>
        <taxon>Pseudomonadota</taxon>
        <taxon>Alphaproteobacteria</taxon>
        <taxon>Sphingomonadales</taxon>
        <taxon>Sphingomonadaceae</taxon>
        <taxon>Sphingomonas</taxon>
    </lineage>
</organism>
<proteinExistence type="predicted"/>
<sequence length="430" mass="45112">MKTISKLALALALTTGVTGLALPSPAVAQKKKDDKKPGLKLSPAVIKAAQPAQAALAAKDLATAEPNVAAIEAAATTEDDKYIAAALRLELEQRKLIAQQEANPNAPISQAPLAGPLDALIALPNTPQADKGRYVYRRALLAYEGKQWPVAIQYLNQAKQLGYTDPDLTLRLANAKINGGDIAGGLTDLDAAIAESTEAGKPAPEDYYRIGVARANQAKLGPQTIAWMQKYVTAYPTQKNWRDVIVTYGLAGNSTIRPDDAQKIDLFRLMRQTKSLADQNDYIEYALLAQKRGLPQEAASVLREGTANGRIPAGNTEAKATAAEAAASIKAEGSLDPLAKRANAAADGKLAASTADAYMGADQFPQAIALYRTALQKGGVNADEVNTRLGIALTRSGDKAGAKAAFEAVKTPPRAGIAALWTTAVDAPAA</sequence>
<protein>
    <recommendedName>
        <fullName evidence="4">Tetratricopeptide repeat-containing protein</fullName>
    </recommendedName>
</protein>
<accession>A0A1I5PJX7</accession>
<dbReference type="STRING" id="634430.SAMN04488241_10134"/>
<evidence type="ECO:0000313" key="2">
    <source>
        <dbReference type="EMBL" id="SFP33851.1"/>
    </source>
</evidence>
<dbReference type="InterPro" id="IPR011990">
    <property type="entry name" value="TPR-like_helical_dom_sf"/>
</dbReference>
<reference evidence="2 3" key="1">
    <citation type="submission" date="2016-10" db="EMBL/GenBank/DDBJ databases">
        <authorList>
            <person name="de Groot N.N."/>
        </authorList>
    </citation>
    <scope>NUCLEOTIDE SEQUENCE [LARGE SCALE GENOMIC DNA]</scope>
    <source>
        <strain evidence="2 3">CGMCC 1.9113</strain>
    </source>
</reference>